<accession>A0ACC0YPB0</accession>
<dbReference type="Proteomes" id="UP001163603">
    <property type="component" value="Chromosome 6"/>
</dbReference>
<proteinExistence type="predicted"/>
<sequence>MCSPQTTCRQILDYYKPKKNLNHIKLHTIKIWRNNLVTYEIQNFHQKYPYHQNYSTSISS</sequence>
<comment type="caution">
    <text evidence="1">The sequence shown here is derived from an EMBL/GenBank/DDBJ whole genome shotgun (WGS) entry which is preliminary data.</text>
</comment>
<dbReference type="EMBL" id="CM047741">
    <property type="protein sequence ID" value="KAJ0039126.1"/>
    <property type="molecule type" value="Genomic_DNA"/>
</dbReference>
<keyword evidence="2" id="KW-1185">Reference proteome</keyword>
<evidence type="ECO:0000313" key="1">
    <source>
        <dbReference type="EMBL" id="KAJ0039126.1"/>
    </source>
</evidence>
<protein>
    <submittedName>
        <fullName evidence="1">Uncharacterized protein</fullName>
    </submittedName>
</protein>
<gene>
    <name evidence="1" type="ORF">Pint_22230</name>
</gene>
<reference evidence="2" key="1">
    <citation type="journal article" date="2023" name="G3 (Bethesda)">
        <title>Genome assembly and association tests identify interacting loci associated with vigor, precocity, and sex in interspecific pistachio rootstocks.</title>
        <authorList>
            <person name="Palmer W."/>
            <person name="Jacygrad E."/>
            <person name="Sagayaradj S."/>
            <person name="Cavanaugh K."/>
            <person name="Han R."/>
            <person name="Bertier L."/>
            <person name="Beede B."/>
            <person name="Kafkas S."/>
            <person name="Golino D."/>
            <person name="Preece J."/>
            <person name="Michelmore R."/>
        </authorList>
    </citation>
    <scope>NUCLEOTIDE SEQUENCE [LARGE SCALE GENOMIC DNA]</scope>
</reference>
<name>A0ACC0YPB0_9ROSI</name>
<organism evidence="1 2">
    <name type="scientific">Pistacia integerrima</name>
    <dbReference type="NCBI Taxonomy" id="434235"/>
    <lineage>
        <taxon>Eukaryota</taxon>
        <taxon>Viridiplantae</taxon>
        <taxon>Streptophyta</taxon>
        <taxon>Embryophyta</taxon>
        <taxon>Tracheophyta</taxon>
        <taxon>Spermatophyta</taxon>
        <taxon>Magnoliopsida</taxon>
        <taxon>eudicotyledons</taxon>
        <taxon>Gunneridae</taxon>
        <taxon>Pentapetalae</taxon>
        <taxon>rosids</taxon>
        <taxon>malvids</taxon>
        <taxon>Sapindales</taxon>
        <taxon>Anacardiaceae</taxon>
        <taxon>Pistacia</taxon>
    </lineage>
</organism>
<evidence type="ECO:0000313" key="2">
    <source>
        <dbReference type="Proteomes" id="UP001163603"/>
    </source>
</evidence>